<accession>A0A6P2CZH8</accession>
<organism evidence="2 3">
    <name type="scientific">Gemmata massiliana</name>
    <dbReference type="NCBI Taxonomy" id="1210884"/>
    <lineage>
        <taxon>Bacteria</taxon>
        <taxon>Pseudomonadati</taxon>
        <taxon>Planctomycetota</taxon>
        <taxon>Planctomycetia</taxon>
        <taxon>Gemmatales</taxon>
        <taxon>Gemmataceae</taxon>
        <taxon>Gemmata</taxon>
    </lineage>
</organism>
<feature type="region of interest" description="Disordered" evidence="1">
    <location>
        <begin position="48"/>
        <end position="98"/>
    </location>
</feature>
<evidence type="ECO:0000256" key="1">
    <source>
        <dbReference type="SAM" id="MobiDB-lite"/>
    </source>
</evidence>
<evidence type="ECO:0000313" key="3">
    <source>
        <dbReference type="Proteomes" id="UP000464178"/>
    </source>
</evidence>
<name>A0A6P2CZH8_9BACT</name>
<dbReference type="Proteomes" id="UP000464178">
    <property type="component" value="Chromosome"/>
</dbReference>
<protein>
    <submittedName>
        <fullName evidence="2">Uncharacterized protein</fullName>
    </submittedName>
</protein>
<proteinExistence type="predicted"/>
<evidence type="ECO:0000313" key="2">
    <source>
        <dbReference type="EMBL" id="VTR93967.1"/>
    </source>
</evidence>
<gene>
    <name evidence="2" type="ORF">SOIL9_37470</name>
</gene>
<dbReference type="EMBL" id="LR593886">
    <property type="protein sequence ID" value="VTR93967.1"/>
    <property type="molecule type" value="Genomic_DNA"/>
</dbReference>
<reference evidence="2 3" key="1">
    <citation type="submission" date="2019-05" db="EMBL/GenBank/DDBJ databases">
        <authorList>
            <consortium name="Science for Life Laboratories"/>
        </authorList>
    </citation>
    <scope>NUCLEOTIDE SEQUENCE [LARGE SCALE GENOMIC DNA]</scope>
    <source>
        <strain evidence="2">Soil9</strain>
    </source>
</reference>
<keyword evidence="3" id="KW-1185">Reference proteome</keyword>
<dbReference type="RefSeq" id="WP_162668606.1">
    <property type="nucleotide sequence ID" value="NZ_LR593886.1"/>
</dbReference>
<dbReference type="KEGG" id="gms:SOIL9_37470"/>
<sequence>MTNDAKFGMLVGVLGVVGASVFLAKPPVQSGVPETQAQQQISIQTALPANTPVANTTPVVRPQPEPGLAALPSTPVARTRKDVEATPTSRQAGADEEP</sequence>
<dbReference type="AlphaFoldDB" id="A0A6P2CZH8"/>